<dbReference type="EMBL" id="JAQJAE010000005">
    <property type="protein sequence ID" value="KAJ5593595.1"/>
    <property type="molecule type" value="Genomic_DNA"/>
</dbReference>
<accession>A0AAD6GY49</accession>
<dbReference type="Proteomes" id="UP001213799">
    <property type="component" value="Unassembled WGS sequence"/>
</dbReference>
<feature type="compositionally biased region" description="Basic and acidic residues" evidence="1">
    <location>
        <begin position="19"/>
        <end position="38"/>
    </location>
</feature>
<reference evidence="2" key="2">
    <citation type="submission" date="2023-01" db="EMBL/GenBank/DDBJ databases">
        <authorList>
            <person name="Petersen C."/>
        </authorList>
    </citation>
    <scope>NUCLEOTIDE SEQUENCE</scope>
    <source>
        <strain evidence="2">IBT 12815</strain>
    </source>
</reference>
<evidence type="ECO:0000313" key="2">
    <source>
        <dbReference type="EMBL" id="KAJ5593595.1"/>
    </source>
</evidence>
<dbReference type="RefSeq" id="XP_056750221.1">
    <property type="nucleotide sequence ID" value="XM_056901553.1"/>
</dbReference>
<organism evidence="2 3">
    <name type="scientific">Penicillium hordei</name>
    <dbReference type="NCBI Taxonomy" id="40994"/>
    <lineage>
        <taxon>Eukaryota</taxon>
        <taxon>Fungi</taxon>
        <taxon>Dikarya</taxon>
        <taxon>Ascomycota</taxon>
        <taxon>Pezizomycotina</taxon>
        <taxon>Eurotiomycetes</taxon>
        <taxon>Eurotiomycetidae</taxon>
        <taxon>Eurotiales</taxon>
        <taxon>Aspergillaceae</taxon>
        <taxon>Penicillium</taxon>
    </lineage>
</organism>
<dbReference type="AlphaFoldDB" id="A0AAD6GY49"/>
<protein>
    <submittedName>
        <fullName evidence="2">Uncharacterized protein</fullName>
    </submittedName>
</protein>
<gene>
    <name evidence="2" type="ORF">N7537_010499</name>
</gene>
<evidence type="ECO:0000256" key="1">
    <source>
        <dbReference type="SAM" id="MobiDB-lite"/>
    </source>
</evidence>
<name>A0AAD6GY49_9EURO</name>
<comment type="caution">
    <text evidence="2">The sequence shown here is derived from an EMBL/GenBank/DDBJ whole genome shotgun (WGS) entry which is preliminary data.</text>
</comment>
<feature type="region of interest" description="Disordered" evidence="1">
    <location>
        <begin position="1"/>
        <end position="38"/>
    </location>
</feature>
<evidence type="ECO:0000313" key="3">
    <source>
        <dbReference type="Proteomes" id="UP001213799"/>
    </source>
</evidence>
<sequence length="79" mass="9046">MAAHLKGKHTDSIGNPDKTFLDRTKTTTKETSHINREQKYSNEELAALDQGWGDILKSFNRQFRGVNVVVSTHYNQRTI</sequence>
<proteinExistence type="predicted"/>
<keyword evidence="3" id="KW-1185">Reference proteome</keyword>
<dbReference type="GeneID" id="81591795"/>
<reference evidence="2" key="1">
    <citation type="journal article" date="2023" name="IMA Fungus">
        <title>Comparative genomic study of the Penicillium genus elucidates a diverse pangenome and 15 lateral gene transfer events.</title>
        <authorList>
            <person name="Petersen C."/>
            <person name="Sorensen T."/>
            <person name="Nielsen M.R."/>
            <person name="Sondergaard T.E."/>
            <person name="Sorensen J.L."/>
            <person name="Fitzpatrick D.A."/>
            <person name="Frisvad J.C."/>
            <person name="Nielsen K.L."/>
        </authorList>
    </citation>
    <scope>NUCLEOTIDE SEQUENCE</scope>
    <source>
        <strain evidence="2">IBT 12815</strain>
    </source>
</reference>